<dbReference type="SUPFAM" id="SSF55781">
    <property type="entry name" value="GAF domain-like"/>
    <property type="match status" value="1"/>
</dbReference>
<accession>A0A662DAR4</accession>
<proteinExistence type="predicted"/>
<gene>
    <name evidence="1" type="ORF">DRI96_05350</name>
</gene>
<dbReference type="Gene3D" id="3.30.450.40">
    <property type="match status" value="1"/>
</dbReference>
<dbReference type="AlphaFoldDB" id="A0A662DAR4"/>
<protein>
    <submittedName>
        <fullName evidence="1">Uncharacterized protein</fullName>
    </submittedName>
</protein>
<organism evidence="1 2">
    <name type="scientific">Aerophobetes bacterium</name>
    <dbReference type="NCBI Taxonomy" id="2030807"/>
    <lineage>
        <taxon>Bacteria</taxon>
        <taxon>Candidatus Aerophobota</taxon>
    </lineage>
</organism>
<reference evidence="1 2" key="1">
    <citation type="submission" date="2018-06" db="EMBL/GenBank/DDBJ databases">
        <title>Extensive metabolic versatility and redundancy in microbially diverse, dynamic hydrothermal sediments.</title>
        <authorList>
            <person name="Dombrowski N."/>
            <person name="Teske A."/>
            <person name="Baker B.J."/>
        </authorList>
    </citation>
    <scope>NUCLEOTIDE SEQUENCE [LARGE SCALE GENOMIC DNA]</scope>
    <source>
        <strain evidence="1">B19_G9</strain>
    </source>
</reference>
<sequence length="66" mass="7645">MAVDKTKLALRKKEKEVEIFRQIARVISSSLELDEVLKEIVEMAVSLTRADSCLIYLFDEVKKNLF</sequence>
<dbReference type="EMBL" id="QMQB01000199">
    <property type="protein sequence ID" value="RLE11948.1"/>
    <property type="molecule type" value="Genomic_DNA"/>
</dbReference>
<evidence type="ECO:0000313" key="1">
    <source>
        <dbReference type="EMBL" id="RLE11948.1"/>
    </source>
</evidence>
<comment type="caution">
    <text evidence="1">The sequence shown here is derived from an EMBL/GenBank/DDBJ whole genome shotgun (WGS) entry which is preliminary data.</text>
</comment>
<dbReference type="InterPro" id="IPR029016">
    <property type="entry name" value="GAF-like_dom_sf"/>
</dbReference>
<evidence type="ECO:0000313" key="2">
    <source>
        <dbReference type="Proteomes" id="UP000267654"/>
    </source>
</evidence>
<name>A0A662DAR4_UNCAE</name>
<dbReference type="Proteomes" id="UP000267654">
    <property type="component" value="Unassembled WGS sequence"/>
</dbReference>